<dbReference type="Proteomes" id="UP001519460">
    <property type="component" value="Unassembled WGS sequence"/>
</dbReference>
<keyword evidence="2" id="KW-1185">Reference proteome</keyword>
<protein>
    <submittedName>
        <fullName evidence="1">Uncharacterized protein</fullName>
    </submittedName>
</protein>
<name>A0ABD0JLB3_9CAEN</name>
<dbReference type="EMBL" id="JACVVK020000404">
    <property type="protein sequence ID" value="KAK7475498.1"/>
    <property type="molecule type" value="Genomic_DNA"/>
</dbReference>
<evidence type="ECO:0000313" key="1">
    <source>
        <dbReference type="EMBL" id="KAK7475498.1"/>
    </source>
</evidence>
<organism evidence="1 2">
    <name type="scientific">Batillaria attramentaria</name>
    <dbReference type="NCBI Taxonomy" id="370345"/>
    <lineage>
        <taxon>Eukaryota</taxon>
        <taxon>Metazoa</taxon>
        <taxon>Spiralia</taxon>
        <taxon>Lophotrochozoa</taxon>
        <taxon>Mollusca</taxon>
        <taxon>Gastropoda</taxon>
        <taxon>Caenogastropoda</taxon>
        <taxon>Sorbeoconcha</taxon>
        <taxon>Cerithioidea</taxon>
        <taxon>Batillariidae</taxon>
        <taxon>Batillaria</taxon>
    </lineage>
</organism>
<sequence>MVYRTGPILTSEMGSAQATARRKPPQLSCLRVTISTCRQAATQETSLYCCTEVSIGIFRVDRDRLHRLASHEADDSIPS</sequence>
<proteinExistence type="predicted"/>
<evidence type="ECO:0000313" key="2">
    <source>
        <dbReference type="Proteomes" id="UP001519460"/>
    </source>
</evidence>
<gene>
    <name evidence="1" type="ORF">BaRGS_00033254</name>
</gene>
<comment type="caution">
    <text evidence="1">The sequence shown here is derived from an EMBL/GenBank/DDBJ whole genome shotgun (WGS) entry which is preliminary data.</text>
</comment>
<accession>A0ABD0JLB3</accession>
<reference evidence="1 2" key="1">
    <citation type="journal article" date="2023" name="Sci. Data">
        <title>Genome assembly of the Korean intertidal mud-creeper Batillaria attramentaria.</title>
        <authorList>
            <person name="Patra A.K."/>
            <person name="Ho P.T."/>
            <person name="Jun S."/>
            <person name="Lee S.J."/>
            <person name="Kim Y."/>
            <person name="Won Y.J."/>
        </authorList>
    </citation>
    <scope>NUCLEOTIDE SEQUENCE [LARGE SCALE GENOMIC DNA]</scope>
    <source>
        <strain evidence="1">Wonlab-2016</strain>
    </source>
</reference>
<dbReference type="AlphaFoldDB" id="A0ABD0JLB3"/>